<proteinExistence type="predicted"/>
<protein>
    <submittedName>
        <fullName evidence="1">Uncharacterized protein</fullName>
    </submittedName>
</protein>
<dbReference type="VEuPathDB" id="VectorBase:AQUA014532"/>
<evidence type="ECO:0000313" key="1">
    <source>
        <dbReference type="EnsemblMetazoa" id="AQUA014532-PA"/>
    </source>
</evidence>
<sequence>VHRTITSSSNNAITSQTITTAANTTTTTNLPTRTYTQVYERPTLTKSVDASRPFSYLQPAANFQAN</sequence>
<accession>A0A182XRR2</accession>
<dbReference type="Proteomes" id="UP000076407">
    <property type="component" value="Unassembled WGS sequence"/>
</dbReference>
<evidence type="ECO:0000313" key="2">
    <source>
        <dbReference type="Proteomes" id="UP000076407"/>
    </source>
</evidence>
<keyword evidence="2" id="KW-1185">Reference proteome</keyword>
<dbReference type="AlphaFoldDB" id="A0A182XRR2"/>
<organism evidence="1 2">
    <name type="scientific">Anopheles quadriannulatus</name>
    <name type="common">Mosquito</name>
    <dbReference type="NCBI Taxonomy" id="34691"/>
    <lineage>
        <taxon>Eukaryota</taxon>
        <taxon>Metazoa</taxon>
        <taxon>Ecdysozoa</taxon>
        <taxon>Arthropoda</taxon>
        <taxon>Hexapoda</taxon>
        <taxon>Insecta</taxon>
        <taxon>Pterygota</taxon>
        <taxon>Neoptera</taxon>
        <taxon>Endopterygota</taxon>
        <taxon>Diptera</taxon>
        <taxon>Nematocera</taxon>
        <taxon>Culicoidea</taxon>
        <taxon>Culicidae</taxon>
        <taxon>Anophelinae</taxon>
        <taxon>Anopheles</taxon>
    </lineage>
</organism>
<reference evidence="1" key="1">
    <citation type="submission" date="2020-05" db="UniProtKB">
        <authorList>
            <consortium name="EnsemblMetazoa"/>
        </authorList>
    </citation>
    <scope>IDENTIFICATION</scope>
    <source>
        <strain evidence="1">SANGQUA</strain>
    </source>
</reference>
<dbReference type="EnsemblMetazoa" id="AQUA014532-RA">
    <property type="protein sequence ID" value="AQUA014532-PA"/>
    <property type="gene ID" value="AQUA014532"/>
</dbReference>
<name>A0A182XRR2_ANOQN</name>